<sequence length="113" mass="11839">MGSKKIQLNRGASAAEALRVARGALEDRGYRWVQTGDTRAEAHEGGAEITKKHDTRLRVDLEVDGSDLVLKQGTHGGGGFAAGLGPLTAMGVTSKFKKARHSVEDALKSAGLA</sequence>
<proteinExistence type="predicted"/>
<evidence type="ECO:0000313" key="2">
    <source>
        <dbReference type="Proteomes" id="UP000239203"/>
    </source>
</evidence>
<reference evidence="1 2" key="1">
    <citation type="submission" date="2018-02" db="EMBL/GenBank/DDBJ databases">
        <title>Genomic Encyclopedia of Archaeal and Bacterial Type Strains, Phase II (KMG-II): from individual species to whole genera.</title>
        <authorList>
            <person name="Goeker M."/>
        </authorList>
    </citation>
    <scope>NUCLEOTIDE SEQUENCE [LARGE SCALE GENOMIC DNA]</scope>
    <source>
        <strain evidence="1 2">YU 961-1</strain>
    </source>
</reference>
<gene>
    <name evidence="1" type="ORF">CLV40_105230</name>
</gene>
<name>A0A2S6GTQ1_9PSEU</name>
<dbReference type="RefSeq" id="WP_104478960.1">
    <property type="nucleotide sequence ID" value="NZ_CP154825.1"/>
</dbReference>
<dbReference type="AlphaFoldDB" id="A0A2S6GTQ1"/>
<accession>A0A2S6GTQ1</accession>
<dbReference type="OrthoDB" id="5196823at2"/>
<dbReference type="EMBL" id="PTIX01000005">
    <property type="protein sequence ID" value="PPK68501.1"/>
    <property type="molecule type" value="Genomic_DNA"/>
</dbReference>
<keyword evidence="2" id="KW-1185">Reference proteome</keyword>
<dbReference type="Proteomes" id="UP000239203">
    <property type="component" value="Unassembled WGS sequence"/>
</dbReference>
<organism evidence="1 2">
    <name type="scientific">Actinokineospora auranticolor</name>
    <dbReference type="NCBI Taxonomy" id="155976"/>
    <lineage>
        <taxon>Bacteria</taxon>
        <taxon>Bacillati</taxon>
        <taxon>Actinomycetota</taxon>
        <taxon>Actinomycetes</taxon>
        <taxon>Pseudonocardiales</taxon>
        <taxon>Pseudonocardiaceae</taxon>
        <taxon>Actinokineospora</taxon>
    </lineage>
</organism>
<comment type="caution">
    <text evidence="1">The sequence shown here is derived from an EMBL/GenBank/DDBJ whole genome shotgun (WGS) entry which is preliminary data.</text>
</comment>
<protein>
    <submittedName>
        <fullName evidence="1">Uncharacterized protein</fullName>
    </submittedName>
</protein>
<evidence type="ECO:0000313" key="1">
    <source>
        <dbReference type="EMBL" id="PPK68501.1"/>
    </source>
</evidence>